<protein>
    <submittedName>
        <fullName evidence="1">Uncharacterized protein</fullName>
    </submittedName>
</protein>
<evidence type="ECO:0000313" key="2">
    <source>
        <dbReference type="Proteomes" id="UP000002735"/>
    </source>
</evidence>
<sequence length="34" mass="3742">MSQRIWLITGVSTGFGRELTQPLLAKSTLAGFFD</sequence>
<evidence type="ECO:0000313" key="1">
    <source>
        <dbReference type="EMBL" id="ACT08653.1"/>
    </source>
</evidence>
<dbReference type="STRING" id="561229.Dd1591_3853"/>
<organism evidence="1 2">
    <name type="scientific">Dickeya chrysanthemi (strain Ech1591)</name>
    <name type="common">Dickeya zeae (strain Ech1591)</name>
    <dbReference type="NCBI Taxonomy" id="561229"/>
    <lineage>
        <taxon>Bacteria</taxon>
        <taxon>Pseudomonadati</taxon>
        <taxon>Pseudomonadota</taxon>
        <taxon>Gammaproteobacteria</taxon>
        <taxon>Enterobacterales</taxon>
        <taxon>Pectobacteriaceae</taxon>
        <taxon>Dickeya</taxon>
    </lineage>
</organism>
<name>C6CN58_DICC1</name>
<reference evidence="1 2" key="1">
    <citation type="submission" date="2009-06" db="EMBL/GenBank/DDBJ databases">
        <title>Complete sequence of Dickeya zeae Ech1591.</title>
        <authorList>
            <consortium name="US DOE Joint Genome Institute"/>
            <person name="Lucas S."/>
            <person name="Copeland A."/>
            <person name="Lapidus A."/>
            <person name="Glavina del Rio T."/>
            <person name="Tice H."/>
            <person name="Bruce D."/>
            <person name="Goodwin L."/>
            <person name="Pitluck S."/>
            <person name="Chertkov O."/>
            <person name="Brettin T."/>
            <person name="Detter J.C."/>
            <person name="Han C."/>
            <person name="Larimer F."/>
            <person name="Land M."/>
            <person name="Hauser L."/>
            <person name="Kyrpides N."/>
            <person name="Ovchinnikova G."/>
            <person name="Balakrishnan V."/>
            <person name="Glasner J."/>
            <person name="Perna N.T."/>
        </authorList>
    </citation>
    <scope>NUCLEOTIDE SEQUENCE [LARGE SCALE GENOMIC DNA]</scope>
    <source>
        <strain evidence="1 2">Ech1591</strain>
    </source>
</reference>
<dbReference type="EMBL" id="CP001655">
    <property type="protein sequence ID" value="ACT08653.1"/>
    <property type="molecule type" value="Genomic_DNA"/>
</dbReference>
<dbReference type="AlphaFoldDB" id="C6CN58"/>
<accession>C6CN58</accession>
<dbReference type="KEGG" id="dze:Dd1591_3853"/>
<dbReference type="Proteomes" id="UP000002735">
    <property type="component" value="Chromosome"/>
</dbReference>
<gene>
    <name evidence="1" type="ordered locus">Dd1591_3853</name>
</gene>
<proteinExistence type="predicted"/>
<dbReference type="HOGENOM" id="CLU_3373460_0_0_6"/>